<accession>A0A5N6QYG3</accession>
<keyword evidence="6" id="KW-0539">Nucleus</keyword>
<organism evidence="8 9">
    <name type="scientific">Carpinus fangiana</name>
    <dbReference type="NCBI Taxonomy" id="176857"/>
    <lineage>
        <taxon>Eukaryota</taxon>
        <taxon>Viridiplantae</taxon>
        <taxon>Streptophyta</taxon>
        <taxon>Embryophyta</taxon>
        <taxon>Tracheophyta</taxon>
        <taxon>Spermatophyta</taxon>
        <taxon>Magnoliopsida</taxon>
        <taxon>eudicotyledons</taxon>
        <taxon>Gunneridae</taxon>
        <taxon>Pentapetalae</taxon>
        <taxon>rosids</taxon>
        <taxon>fabids</taxon>
        <taxon>Fagales</taxon>
        <taxon>Betulaceae</taxon>
        <taxon>Carpinus</taxon>
    </lineage>
</organism>
<dbReference type="InterPro" id="IPR036388">
    <property type="entry name" value="WH-like_DNA-bd_sf"/>
</dbReference>
<evidence type="ECO:0000256" key="4">
    <source>
        <dbReference type="ARBA" id="ARBA00023163"/>
    </source>
</evidence>
<dbReference type="OrthoDB" id="5318at2759"/>
<evidence type="ECO:0000313" key="9">
    <source>
        <dbReference type="Proteomes" id="UP000327013"/>
    </source>
</evidence>
<dbReference type="PANTHER" id="PTHR12081">
    <property type="entry name" value="TRANSCRIPTION FACTOR E2F"/>
    <property type="match status" value="1"/>
</dbReference>
<dbReference type="EMBL" id="CM017323">
    <property type="protein sequence ID" value="KAE8021605.1"/>
    <property type="molecule type" value="Genomic_DNA"/>
</dbReference>
<protein>
    <recommendedName>
        <fullName evidence="7">E2F/DP family winged-helix DNA-binding domain-containing protein</fullName>
    </recommendedName>
</protein>
<dbReference type="SUPFAM" id="SSF46785">
    <property type="entry name" value="Winged helix' DNA-binding domain"/>
    <property type="match status" value="1"/>
</dbReference>
<comment type="subcellular location">
    <subcellularLocation>
        <location evidence="6">Nucleus</location>
    </subcellularLocation>
</comment>
<keyword evidence="3 6" id="KW-0238">DNA-binding</keyword>
<dbReference type="InterPro" id="IPR015633">
    <property type="entry name" value="E2F"/>
</dbReference>
<sequence>MYDVVNILESIGQEKETTNTHGKGFGEVPGILEEVKEEGLGEKFKNSGVLSNSVKVDSITIDDAAKALPGDKHDARALRTKVRRLYDIANVFSSLNLIEKIYKPASGKAAFRRIKLEQHSKHSSKGIVFSPFGPVNVLGFKDPAKKRLIEFQENLNSTYYPQYHNQALHDLFAHYMEAWKLWVGEAAGKQQMQQTF</sequence>
<evidence type="ECO:0000256" key="2">
    <source>
        <dbReference type="ARBA" id="ARBA00023015"/>
    </source>
</evidence>
<dbReference type="GO" id="GO:0000981">
    <property type="term" value="F:DNA-binding transcription factor activity, RNA polymerase II-specific"/>
    <property type="evidence" value="ECO:0007669"/>
    <property type="project" value="TreeGrafter"/>
</dbReference>
<comment type="similarity">
    <text evidence="1 6">Belongs to the E2F/DP family.</text>
</comment>
<keyword evidence="9" id="KW-1185">Reference proteome</keyword>
<feature type="domain" description="E2F/DP family winged-helix DNA-binding" evidence="7">
    <location>
        <begin position="35"/>
        <end position="115"/>
    </location>
</feature>
<reference evidence="8 9" key="1">
    <citation type="submission" date="2019-06" db="EMBL/GenBank/DDBJ databases">
        <title>A chromosomal-level reference genome of Carpinus fangiana (Coryloideae, Betulaceae).</title>
        <authorList>
            <person name="Yang X."/>
            <person name="Wang Z."/>
            <person name="Zhang L."/>
            <person name="Hao G."/>
            <person name="Liu J."/>
            <person name="Yang Y."/>
        </authorList>
    </citation>
    <scope>NUCLEOTIDE SEQUENCE [LARGE SCALE GENOMIC DNA]</scope>
    <source>
        <strain evidence="8">Cfa_2016G</strain>
        <tissue evidence="8">Leaf</tissue>
    </source>
</reference>
<keyword evidence="4 6" id="KW-0804">Transcription</keyword>
<evidence type="ECO:0000259" key="7">
    <source>
        <dbReference type="SMART" id="SM01372"/>
    </source>
</evidence>
<dbReference type="Proteomes" id="UP000327013">
    <property type="component" value="Chromosome 3"/>
</dbReference>
<name>A0A5N6QYG3_9ROSI</name>
<dbReference type="SMART" id="SM01372">
    <property type="entry name" value="E2F_TDP"/>
    <property type="match status" value="1"/>
</dbReference>
<keyword evidence="5" id="KW-0131">Cell cycle</keyword>
<dbReference type="Pfam" id="PF02319">
    <property type="entry name" value="WHD_E2F_TDP"/>
    <property type="match status" value="1"/>
</dbReference>
<evidence type="ECO:0000313" key="8">
    <source>
        <dbReference type="EMBL" id="KAE8021605.1"/>
    </source>
</evidence>
<proteinExistence type="inferred from homology"/>
<evidence type="ECO:0000256" key="1">
    <source>
        <dbReference type="ARBA" id="ARBA00010940"/>
    </source>
</evidence>
<dbReference type="GO" id="GO:0000978">
    <property type="term" value="F:RNA polymerase II cis-regulatory region sequence-specific DNA binding"/>
    <property type="evidence" value="ECO:0007669"/>
    <property type="project" value="InterPro"/>
</dbReference>
<evidence type="ECO:0000256" key="6">
    <source>
        <dbReference type="RuleBase" id="RU003796"/>
    </source>
</evidence>
<dbReference type="InterPro" id="IPR003316">
    <property type="entry name" value="E2F_WHTH_DNA-bd_dom"/>
</dbReference>
<keyword evidence="2 6" id="KW-0805">Transcription regulation</keyword>
<evidence type="ECO:0000256" key="5">
    <source>
        <dbReference type="ARBA" id="ARBA00023306"/>
    </source>
</evidence>
<dbReference type="PANTHER" id="PTHR12081:SF7">
    <property type="entry name" value="TRANSCRIPTION FACTOR EFL-3"/>
    <property type="match status" value="1"/>
</dbReference>
<dbReference type="Gene3D" id="1.10.10.10">
    <property type="entry name" value="Winged helix-like DNA-binding domain superfamily/Winged helix DNA-binding domain"/>
    <property type="match status" value="1"/>
</dbReference>
<gene>
    <name evidence="8" type="ORF">FH972_007481</name>
</gene>
<evidence type="ECO:0000256" key="3">
    <source>
        <dbReference type="ARBA" id="ARBA00023125"/>
    </source>
</evidence>
<dbReference type="AlphaFoldDB" id="A0A5N6QYG3"/>
<dbReference type="GO" id="GO:0090575">
    <property type="term" value="C:RNA polymerase II transcription regulator complex"/>
    <property type="evidence" value="ECO:0007669"/>
    <property type="project" value="TreeGrafter"/>
</dbReference>
<dbReference type="InterPro" id="IPR036390">
    <property type="entry name" value="WH_DNA-bd_sf"/>
</dbReference>